<keyword evidence="4 7" id="KW-0378">Hydrolase</keyword>
<dbReference type="Gene3D" id="3.90.1720.10">
    <property type="entry name" value="endopeptidase domain like (from Nostoc punctiforme)"/>
    <property type="match status" value="1"/>
</dbReference>
<proteinExistence type="inferred from homology"/>
<keyword evidence="5" id="KW-0788">Thiol protease</keyword>
<organism evidence="7 9">
    <name type="scientific">Flavobacterium hydatis</name>
    <name type="common">Cytophaga aquatilis</name>
    <dbReference type="NCBI Taxonomy" id="991"/>
    <lineage>
        <taxon>Bacteria</taxon>
        <taxon>Pseudomonadati</taxon>
        <taxon>Bacteroidota</taxon>
        <taxon>Flavobacteriia</taxon>
        <taxon>Flavobacteriales</taxon>
        <taxon>Flavobacteriaceae</taxon>
        <taxon>Flavobacterium</taxon>
    </lineage>
</organism>
<evidence type="ECO:0000313" key="7">
    <source>
        <dbReference type="EMBL" id="KFF08905.1"/>
    </source>
</evidence>
<evidence type="ECO:0000313" key="8">
    <source>
        <dbReference type="EMBL" id="OXA95432.1"/>
    </source>
</evidence>
<reference evidence="7 9" key="1">
    <citation type="submission" date="2014-07" db="EMBL/GenBank/DDBJ databases">
        <title>Genome of Flavobacterium hydatis DSM 2063.</title>
        <authorList>
            <person name="Pipes S.E."/>
            <person name="Stropko S.J."/>
            <person name="Newman J.D."/>
        </authorList>
    </citation>
    <scope>NUCLEOTIDE SEQUENCE [LARGE SCALE GENOMIC DNA]</scope>
    <source>
        <strain evidence="7 9">DSM 2063</strain>
    </source>
</reference>
<dbReference type="InterPro" id="IPR000064">
    <property type="entry name" value="NLP_P60_dom"/>
</dbReference>
<evidence type="ECO:0000256" key="2">
    <source>
        <dbReference type="ARBA" id="ARBA00022670"/>
    </source>
</evidence>
<name>A0A085ZWU1_FLAHY</name>
<dbReference type="eggNOG" id="COG0791">
    <property type="taxonomic scope" value="Bacteria"/>
</dbReference>
<evidence type="ECO:0000313" key="10">
    <source>
        <dbReference type="Proteomes" id="UP000198424"/>
    </source>
</evidence>
<dbReference type="GO" id="GO:0006508">
    <property type="term" value="P:proteolysis"/>
    <property type="evidence" value="ECO:0007669"/>
    <property type="project" value="UniProtKB-KW"/>
</dbReference>
<dbReference type="PANTHER" id="PTHR47360:SF1">
    <property type="entry name" value="ENDOPEPTIDASE NLPC-RELATED"/>
    <property type="match status" value="1"/>
</dbReference>
<keyword evidence="10" id="KW-1185">Reference proteome</keyword>
<evidence type="ECO:0000256" key="3">
    <source>
        <dbReference type="ARBA" id="ARBA00022729"/>
    </source>
</evidence>
<evidence type="ECO:0000256" key="4">
    <source>
        <dbReference type="ARBA" id="ARBA00022801"/>
    </source>
</evidence>
<gene>
    <name evidence="8" type="ORF">B0A62_08975</name>
    <name evidence="7" type="ORF">IW20_23505</name>
</gene>
<reference evidence="8 10" key="2">
    <citation type="submission" date="2016-11" db="EMBL/GenBank/DDBJ databases">
        <title>Whole genomes of Flavobacteriaceae.</title>
        <authorList>
            <person name="Stine C."/>
            <person name="Li C."/>
            <person name="Tadesse D."/>
        </authorList>
    </citation>
    <scope>NUCLEOTIDE SEQUENCE [LARGE SCALE GENOMIC DNA]</scope>
    <source>
        <strain evidence="8 10">ATCC 29551</strain>
    </source>
</reference>
<dbReference type="Pfam" id="PF00877">
    <property type="entry name" value="NLPC_P60"/>
    <property type="match status" value="1"/>
</dbReference>
<comment type="similarity">
    <text evidence="1">Belongs to the peptidase C40 family.</text>
</comment>
<sequence length="213" mass="24568">MKQVILLILAMLLQAECRSQSYISQIPFKYDYSLDLLKKQSHMEEVGLKNKVVVNDNSENLSDAILALKEKYSIVLAVTPNKITNYSLYSYIDTWINTPYKEKSFSKKGIDCSYFLQSLYSDVYKVTLPKDPAGMWKSKSIQIFTGRSFLAEGDLVFFRYDKDHPISDVGLYLHNDRILACTDKGLAIYNFNDDYFQLRYIGAGRINEDAKKK</sequence>
<evidence type="ECO:0000256" key="1">
    <source>
        <dbReference type="ARBA" id="ARBA00007074"/>
    </source>
</evidence>
<dbReference type="EMBL" id="JPRM01000051">
    <property type="protein sequence ID" value="KFF08905.1"/>
    <property type="molecule type" value="Genomic_DNA"/>
</dbReference>
<dbReference type="STRING" id="991.IW20_23505"/>
<evidence type="ECO:0000259" key="6">
    <source>
        <dbReference type="PROSITE" id="PS51935"/>
    </source>
</evidence>
<evidence type="ECO:0000313" key="9">
    <source>
        <dbReference type="Proteomes" id="UP000028712"/>
    </source>
</evidence>
<dbReference type="InterPro" id="IPR052062">
    <property type="entry name" value="Murein_DD/LD_carboxypeptidase"/>
</dbReference>
<dbReference type="GO" id="GO:0008234">
    <property type="term" value="F:cysteine-type peptidase activity"/>
    <property type="evidence" value="ECO:0007669"/>
    <property type="project" value="UniProtKB-KW"/>
</dbReference>
<keyword evidence="3" id="KW-0732">Signal</keyword>
<dbReference type="Proteomes" id="UP000198424">
    <property type="component" value="Unassembled WGS sequence"/>
</dbReference>
<dbReference type="Proteomes" id="UP000028712">
    <property type="component" value="Unassembled WGS sequence"/>
</dbReference>
<dbReference type="PROSITE" id="PS51935">
    <property type="entry name" value="NLPC_P60"/>
    <property type="match status" value="1"/>
</dbReference>
<evidence type="ECO:0000256" key="5">
    <source>
        <dbReference type="ARBA" id="ARBA00022807"/>
    </source>
</evidence>
<dbReference type="SUPFAM" id="SSF54001">
    <property type="entry name" value="Cysteine proteinases"/>
    <property type="match status" value="1"/>
</dbReference>
<feature type="domain" description="NlpC/P60" evidence="6">
    <location>
        <begin position="82"/>
        <end position="207"/>
    </location>
</feature>
<dbReference type="AlphaFoldDB" id="A0A085ZWU1"/>
<dbReference type="RefSeq" id="WP_035628065.1">
    <property type="nucleotide sequence ID" value="NZ_JBEWQG010000006.1"/>
</dbReference>
<dbReference type="PANTHER" id="PTHR47360">
    <property type="entry name" value="MUREIN DD-ENDOPEPTIDASE MEPS/MUREIN LD-CARBOXYPEPTIDASE"/>
    <property type="match status" value="1"/>
</dbReference>
<dbReference type="InterPro" id="IPR038765">
    <property type="entry name" value="Papain-like_cys_pep_sf"/>
</dbReference>
<accession>A0A085ZWU1</accession>
<dbReference type="OrthoDB" id="9807055at2"/>
<protein>
    <submittedName>
        <fullName evidence="7">Glycoside hydrolase</fullName>
    </submittedName>
</protein>
<keyword evidence="2" id="KW-0645">Protease</keyword>
<comment type="caution">
    <text evidence="7">The sequence shown here is derived from an EMBL/GenBank/DDBJ whole genome shotgun (WGS) entry which is preliminary data.</text>
</comment>
<dbReference type="EMBL" id="MUGY01000007">
    <property type="protein sequence ID" value="OXA95432.1"/>
    <property type="molecule type" value="Genomic_DNA"/>
</dbReference>